<gene>
    <name evidence="2" type="ORF">KC01_LOCUS1195</name>
</gene>
<dbReference type="AlphaFoldDB" id="A0AAV2IX05"/>
<feature type="region of interest" description="Disordered" evidence="1">
    <location>
        <begin position="83"/>
        <end position="127"/>
    </location>
</feature>
<protein>
    <submittedName>
        <fullName evidence="2">Uncharacterized protein</fullName>
    </submittedName>
</protein>
<evidence type="ECO:0000313" key="3">
    <source>
        <dbReference type="Proteomes" id="UP001497482"/>
    </source>
</evidence>
<evidence type="ECO:0000313" key="2">
    <source>
        <dbReference type="EMBL" id="CAL1568613.1"/>
    </source>
</evidence>
<dbReference type="EMBL" id="OZ035823">
    <property type="protein sequence ID" value="CAL1568613.1"/>
    <property type="molecule type" value="Genomic_DNA"/>
</dbReference>
<dbReference type="Proteomes" id="UP001497482">
    <property type="component" value="Chromosome 1"/>
</dbReference>
<keyword evidence="3" id="KW-1185">Reference proteome</keyword>
<proteinExistence type="predicted"/>
<feature type="region of interest" description="Disordered" evidence="1">
    <location>
        <begin position="1"/>
        <end position="24"/>
    </location>
</feature>
<evidence type="ECO:0000256" key="1">
    <source>
        <dbReference type="SAM" id="MobiDB-lite"/>
    </source>
</evidence>
<name>A0AAV2IX05_KNICA</name>
<reference evidence="2 3" key="1">
    <citation type="submission" date="2024-04" db="EMBL/GenBank/DDBJ databases">
        <authorList>
            <person name="Waldvogel A.-M."/>
            <person name="Schoenle A."/>
        </authorList>
    </citation>
    <scope>NUCLEOTIDE SEQUENCE [LARGE SCALE GENOMIC DNA]</scope>
</reference>
<organism evidence="2 3">
    <name type="scientific">Knipowitschia caucasica</name>
    <name type="common">Caucasian dwarf goby</name>
    <name type="synonym">Pomatoschistus caucasicus</name>
    <dbReference type="NCBI Taxonomy" id="637954"/>
    <lineage>
        <taxon>Eukaryota</taxon>
        <taxon>Metazoa</taxon>
        <taxon>Chordata</taxon>
        <taxon>Craniata</taxon>
        <taxon>Vertebrata</taxon>
        <taxon>Euteleostomi</taxon>
        <taxon>Actinopterygii</taxon>
        <taxon>Neopterygii</taxon>
        <taxon>Teleostei</taxon>
        <taxon>Neoteleostei</taxon>
        <taxon>Acanthomorphata</taxon>
        <taxon>Gobiaria</taxon>
        <taxon>Gobiiformes</taxon>
        <taxon>Gobioidei</taxon>
        <taxon>Gobiidae</taxon>
        <taxon>Gobiinae</taxon>
        <taxon>Knipowitschia</taxon>
    </lineage>
</organism>
<sequence>MLLPSANSASPFRGSDFQKLEPGNKQALNELQKIQDVSTGCVLSPDCTPRRTVKPIDKPKHLQSTKPLMQINIEEVNGKVLAPPVPVREIPDADQAPEDTSPRSTSPSAKMIKIEELPDPSPCQSEL</sequence>
<accession>A0AAV2IX05</accession>
<feature type="compositionally biased region" description="Polar residues" evidence="1">
    <location>
        <begin position="1"/>
        <end position="10"/>
    </location>
</feature>